<dbReference type="AlphaFoldDB" id="B1YKZ5"/>
<protein>
    <submittedName>
        <fullName evidence="2">Uncharacterized protein</fullName>
    </submittedName>
</protein>
<reference evidence="2 3" key="2">
    <citation type="journal article" date="2008" name="BMC Genomics">
        <title>Architecture of thermal adaptation in an Exiguobacterium sibiricum strain isolated from 3 million year old permafrost: a genome and transcriptome approach.</title>
        <authorList>
            <person name="Rodrigues D.F."/>
            <person name="Ivanova N."/>
            <person name="He Z."/>
            <person name="Huebner M."/>
            <person name="Zhou J."/>
            <person name="Tiedje J.M."/>
        </authorList>
    </citation>
    <scope>NUCLEOTIDE SEQUENCE [LARGE SCALE GENOMIC DNA]</scope>
    <source>
        <strain evidence="3">DSM 17290 / CIP 109462 / JCM 13490 / 255-15</strain>
    </source>
</reference>
<reference evidence="2 3" key="1">
    <citation type="journal article" date="2006" name="Extremophiles">
        <title>Characterization of Exiguobacterium isolates from the Siberian permafrost. Description of Exiguobacterium sibiricum sp. nov.</title>
        <authorList>
            <person name="Rodrigues D.F."/>
            <person name="Goris J."/>
            <person name="Vishnivetskaya T."/>
            <person name="Gilichinsky D."/>
            <person name="Thomashow M.F."/>
            <person name="Tiedje J.M."/>
        </authorList>
    </citation>
    <scope>NUCLEOTIDE SEQUENCE [LARGE SCALE GENOMIC DNA]</scope>
    <source>
        <strain evidence="3">DSM 17290 / CIP 109462 / JCM 13490 / 255-15</strain>
    </source>
</reference>
<reference evidence="3" key="3">
    <citation type="submission" date="2008-04" db="EMBL/GenBank/DDBJ databases">
        <title>Complete sequence of chromosome of Exiguobacterium sibiricum 255-15.</title>
        <authorList>
            <consortium name="US DOE Joint Genome Institute"/>
            <person name="Copeland A."/>
            <person name="Lucas S."/>
            <person name="Lapidus A."/>
            <person name="Glavina del Rio T."/>
            <person name="Dalin E."/>
            <person name="Tice H."/>
            <person name="Bruce D."/>
            <person name="Goodwin L."/>
            <person name="Pitluck S."/>
            <person name="Kiss H."/>
            <person name="Chertkov O."/>
            <person name="Monk C."/>
            <person name="Brettin T."/>
            <person name="Detter J.C."/>
            <person name="Han C."/>
            <person name="Kuske C.R."/>
            <person name="Schmutz J."/>
            <person name="Larimer F."/>
            <person name="Land M."/>
            <person name="Hauser L."/>
            <person name="Kyrpides N."/>
            <person name="Mikhailova N."/>
            <person name="Vishnivetskaya T."/>
            <person name="Rodrigues D.F."/>
            <person name="Gilichinsky D."/>
            <person name="Tiedje J."/>
            <person name="Richardson P."/>
        </authorList>
    </citation>
    <scope>NUCLEOTIDE SEQUENCE [LARGE SCALE GENOMIC DNA]</scope>
    <source>
        <strain evidence="3">DSM 17290 / CIP 109462 / JCM 13490 / 255-15</strain>
    </source>
</reference>
<proteinExistence type="predicted"/>
<name>B1YKZ5_EXIS2</name>
<keyword evidence="3" id="KW-1185">Reference proteome</keyword>
<organism evidence="2 3">
    <name type="scientific">Exiguobacterium sibiricum (strain DSM 17290 / CCUG 55495 / CIP 109462 / JCM 13490 / 255-15)</name>
    <dbReference type="NCBI Taxonomy" id="262543"/>
    <lineage>
        <taxon>Bacteria</taxon>
        <taxon>Bacillati</taxon>
        <taxon>Bacillota</taxon>
        <taxon>Bacilli</taxon>
        <taxon>Bacillales</taxon>
        <taxon>Bacillales Family XII. Incertae Sedis</taxon>
        <taxon>Exiguobacterium</taxon>
    </lineage>
</organism>
<keyword evidence="1" id="KW-1133">Transmembrane helix</keyword>
<evidence type="ECO:0000256" key="1">
    <source>
        <dbReference type="SAM" id="Phobius"/>
    </source>
</evidence>
<dbReference type="Proteomes" id="UP000001681">
    <property type="component" value="Chromosome"/>
</dbReference>
<dbReference type="KEGG" id="esi:Exig_2347"/>
<evidence type="ECO:0000313" key="3">
    <source>
        <dbReference type="Proteomes" id="UP000001681"/>
    </source>
</evidence>
<dbReference type="HOGENOM" id="CLU_2537556_0_0_9"/>
<gene>
    <name evidence="2" type="ordered locus">Exig_2347</name>
</gene>
<accession>B1YKZ5</accession>
<dbReference type="EMBL" id="CP001022">
    <property type="protein sequence ID" value="ACB61797.1"/>
    <property type="molecule type" value="Genomic_DNA"/>
</dbReference>
<feature type="transmembrane region" description="Helical" evidence="1">
    <location>
        <begin position="24"/>
        <end position="43"/>
    </location>
</feature>
<keyword evidence="1" id="KW-0472">Membrane</keyword>
<sequence length="83" mass="9598">MRGQFGLYVERAPSSGTTNEEVRVRAGFSFVVFLTTLFVLPVHRQRLFFVFERFSSSHLAKPNSPCYNAIKVNYFNSYPISRN</sequence>
<dbReference type="STRING" id="262543.Exig_2347"/>
<evidence type="ECO:0000313" key="2">
    <source>
        <dbReference type="EMBL" id="ACB61797.1"/>
    </source>
</evidence>
<keyword evidence="1" id="KW-0812">Transmembrane</keyword>